<comment type="caution">
    <text evidence="1">The sequence shown here is derived from an EMBL/GenBank/DDBJ whole genome shotgun (WGS) entry which is preliminary data.</text>
</comment>
<dbReference type="RefSeq" id="WP_317101420.1">
    <property type="nucleotide sequence ID" value="NZ_JAWJAC010000003.1"/>
</dbReference>
<keyword evidence="2" id="KW-1185">Reference proteome</keyword>
<organism evidence="1 2">
    <name type="scientific">Phytobacter ursingii</name>
    <dbReference type="NCBI Taxonomy" id="1972431"/>
    <lineage>
        <taxon>Bacteria</taxon>
        <taxon>Pseudomonadati</taxon>
        <taxon>Pseudomonadota</taxon>
        <taxon>Gammaproteobacteria</taxon>
        <taxon>Enterobacterales</taxon>
        <taxon>Enterobacteriaceae</taxon>
        <taxon>Phytobacter</taxon>
    </lineage>
</organism>
<sequence length="106" mass="11282">MGNVVVGNKLMHGVVFEIGSEEIVVNGQNSNALVAVNGYTGVCGLTSMPEEAWEAIKKKYGSMTAIQKGFIYAEKNESSANAASKEIAELQTGAEQAVLKETEKDK</sequence>
<evidence type="ECO:0000313" key="2">
    <source>
        <dbReference type="Proteomes" id="UP001286589"/>
    </source>
</evidence>
<dbReference type="AlphaFoldDB" id="A0AB35RJT8"/>
<reference evidence="1 2" key="1">
    <citation type="submission" date="2023-10" db="EMBL/GenBank/DDBJ databases">
        <title>Phytobacter spp. The emergence of a new genus of hospital-origin enterobacteria encoding carbapenemases in Argentina.</title>
        <authorList>
            <person name="Vay C."/>
            <person name="Almuzara M."/>
            <person name="Traglia G.M."/>
            <person name="Campos J."/>
        </authorList>
    </citation>
    <scope>NUCLEOTIDE SEQUENCE [LARGE SCALE GENOMIC DNA]</scope>
    <source>
        <strain evidence="1 2">CVMA36</strain>
    </source>
</reference>
<dbReference type="EMBL" id="JAWJAC010000003">
    <property type="protein sequence ID" value="MDV2861846.1"/>
    <property type="molecule type" value="Genomic_DNA"/>
</dbReference>
<evidence type="ECO:0000313" key="1">
    <source>
        <dbReference type="EMBL" id="MDV2861846.1"/>
    </source>
</evidence>
<name>A0AB35RJT8_9ENTR</name>
<gene>
    <name evidence="1" type="ORF">R0H02_05130</name>
</gene>
<proteinExistence type="predicted"/>
<accession>A0AB35RJT8</accession>
<protein>
    <submittedName>
        <fullName evidence="1">Uncharacterized protein</fullName>
    </submittedName>
</protein>
<dbReference type="Proteomes" id="UP001286589">
    <property type="component" value="Unassembled WGS sequence"/>
</dbReference>